<gene>
    <name evidence="6 7" type="primary">purS</name>
    <name evidence="7" type="ORF">NEE01_13885</name>
</gene>
<dbReference type="RefSeq" id="WP_179513372.1">
    <property type="nucleotide sequence ID" value="NZ_JANFAU010000010.1"/>
</dbReference>
<proteinExistence type="inferred from homology"/>
<evidence type="ECO:0000256" key="1">
    <source>
        <dbReference type="ARBA" id="ARBA00022490"/>
    </source>
</evidence>
<keyword evidence="3 6" id="KW-0547">Nucleotide-binding</keyword>
<sequence>MKLRIYVTLKPGVLDPQGKAIEHALAGLGFSGIEGARVGKLIELEVADSTDDSAIDAMCRQLLANTVIENYRIERLEPAK</sequence>
<dbReference type="EC" id="6.3.5.3" evidence="6"/>
<dbReference type="GO" id="GO:0005524">
    <property type="term" value="F:ATP binding"/>
    <property type="evidence" value="ECO:0007669"/>
    <property type="project" value="UniProtKB-UniRule"/>
</dbReference>
<organism evidence="7 8">
    <name type="scientific">Sphingomonas lycopersici</name>
    <dbReference type="NCBI Taxonomy" id="2951807"/>
    <lineage>
        <taxon>Bacteria</taxon>
        <taxon>Pseudomonadati</taxon>
        <taxon>Pseudomonadota</taxon>
        <taxon>Alphaproteobacteria</taxon>
        <taxon>Sphingomonadales</taxon>
        <taxon>Sphingomonadaceae</taxon>
        <taxon>Sphingomonas</taxon>
    </lineage>
</organism>
<keyword evidence="5 6" id="KW-0067">ATP-binding</keyword>
<dbReference type="Pfam" id="PF02700">
    <property type="entry name" value="PurS"/>
    <property type="match status" value="1"/>
</dbReference>
<dbReference type="NCBIfam" id="TIGR00302">
    <property type="entry name" value="phosphoribosylformylglycinamidine synthase subunit PurS"/>
    <property type="match status" value="1"/>
</dbReference>
<evidence type="ECO:0000256" key="6">
    <source>
        <dbReference type="HAMAP-Rule" id="MF_01926"/>
    </source>
</evidence>
<dbReference type="NCBIfam" id="NF004630">
    <property type="entry name" value="PRK05974.1"/>
    <property type="match status" value="1"/>
</dbReference>
<evidence type="ECO:0000256" key="5">
    <source>
        <dbReference type="ARBA" id="ARBA00022840"/>
    </source>
</evidence>
<comment type="function">
    <text evidence="6">Part of the phosphoribosylformylglycinamidine synthase complex involved in the purines biosynthetic pathway. Catalyzes the ATP-dependent conversion of formylglycinamide ribonucleotide (FGAR) and glutamine to yield formylglycinamidine ribonucleotide (FGAM) and glutamate. The FGAM synthase complex is composed of three subunits. PurQ produces an ammonia molecule by converting glutamine to glutamate. PurL transfers the ammonia molecule to FGAR to form FGAM in an ATP-dependent manner. PurS interacts with PurQ and PurL and is thought to assist in the transfer of the ammonia molecule from PurQ to PurL.</text>
</comment>
<comment type="subunit">
    <text evidence="6">Part of the FGAM synthase complex composed of 1 PurL, 1 PurQ and 2 PurS subunits.</text>
</comment>
<dbReference type="HAMAP" id="MF_01926">
    <property type="entry name" value="PurS"/>
    <property type="match status" value="1"/>
</dbReference>
<keyword evidence="8" id="KW-1185">Reference proteome</keyword>
<evidence type="ECO:0000313" key="8">
    <source>
        <dbReference type="Proteomes" id="UP001165565"/>
    </source>
</evidence>
<accession>A0AA41Z9B0</accession>
<evidence type="ECO:0000256" key="3">
    <source>
        <dbReference type="ARBA" id="ARBA00022741"/>
    </source>
</evidence>
<evidence type="ECO:0000313" key="7">
    <source>
        <dbReference type="EMBL" id="MCW6535870.1"/>
    </source>
</evidence>
<comment type="subcellular location">
    <subcellularLocation>
        <location evidence="6">Cytoplasm</location>
    </subcellularLocation>
</comment>
<evidence type="ECO:0000256" key="2">
    <source>
        <dbReference type="ARBA" id="ARBA00022598"/>
    </source>
</evidence>
<keyword evidence="2 6" id="KW-0436">Ligase</keyword>
<comment type="pathway">
    <text evidence="6">Purine metabolism; IMP biosynthesis via de novo pathway; 5-amino-1-(5-phospho-D-ribosyl)imidazole from N(2)-formyl-N(1)-(5-phospho-D-ribosyl)glycinamide: step 1/2.</text>
</comment>
<reference evidence="7" key="1">
    <citation type="submission" date="2022-06" db="EMBL/GenBank/DDBJ databases">
        <title>Sphingomonas sp. nov. isolated from rhizosphere soil of tomato.</title>
        <authorList>
            <person name="Dong H."/>
            <person name="Gao R."/>
        </authorList>
    </citation>
    <scope>NUCLEOTIDE SEQUENCE</scope>
    <source>
        <strain evidence="7">MMSM24</strain>
    </source>
</reference>
<dbReference type="GO" id="GO:0006189">
    <property type="term" value="P:'de novo' IMP biosynthetic process"/>
    <property type="evidence" value="ECO:0007669"/>
    <property type="project" value="UniProtKB-UniRule"/>
</dbReference>
<dbReference type="EMBL" id="JANFAV010000009">
    <property type="protein sequence ID" value="MCW6535870.1"/>
    <property type="molecule type" value="Genomic_DNA"/>
</dbReference>
<dbReference type="Proteomes" id="UP001165565">
    <property type="component" value="Unassembled WGS sequence"/>
</dbReference>
<comment type="catalytic activity">
    <reaction evidence="6">
        <text>N(2)-formyl-N(1)-(5-phospho-beta-D-ribosyl)glycinamide + L-glutamine + ATP + H2O = 2-formamido-N(1)-(5-O-phospho-beta-D-ribosyl)acetamidine + L-glutamate + ADP + phosphate + H(+)</text>
        <dbReference type="Rhea" id="RHEA:17129"/>
        <dbReference type="ChEBI" id="CHEBI:15377"/>
        <dbReference type="ChEBI" id="CHEBI:15378"/>
        <dbReference type="ChEBI" id="CHEBI:29985"/>
        <dbReference type="ChEBI" id="CHEBI:30616"/>
        <dbReference type="ChEBI" id="CHEBI:43474"/>
        <dbReference type="ChEBI" id="CHEBI:58359"/>
        <dbReference type="ChEBI" id="CHEBI:147286"/>
        <dbReference type="ChEBI" id="CHEBI:147287"/>
        <dbReference type="ChEBI" id="CHEBI:456216"/>
        <dbReference type="EC" id="6.3.5.3"/>
    </reaction>
</comment>
<keyword evidence="4 6" id="KW-0658">Purine biosynthesis</keyword>
<dbReference type="InterPro" id="IPR036604">
    <property type="entry name" value="PurS-like_sf"/>
</dbReference>
<dbReference type="GO" id="GO:0005737">
    <property type="term" value="C:cytoplasm"/>
    <property type="evidence" value="ECO:0007669"/>
    <property type="project" value="UniProtKB-SubCell"/>
</dbReference>
<comment type="caution">
    <text evidence="7">The sequence shown here is derived from an EMBL/GenBank/DDBJ whole genome shotgun (WGS) entry which is preliminary data.</text>
</comment>
<dbReference type="AlphaFoldDB" id="A0AA41Z9B0"/>
<comment type="similarity">
    <text evidence="6">Belongs to the PurS family.</text>
</comment>
<name>A0AA41Z9B0_9SPHN</name>
<evidence type="ECO:0000256" key="4">
    <source>
        <dbReference type="ARBA" id="ARBA00022755"/>
    </source>
</evidence>
<dbReference type="GO" id="GO:0004642">
    <property type="term" value="F:phosphoribosylformylglycinamidine synthase activity"/>
    <property type="evidence" value="ECO:0007669"/>
    <property type="project" value="UniProtKB-UniRule"/>
</dbReference>
<protein>
    <recommendedName>
        <fullName evidence="6">Phosphoribosylformylglycinamidine synthase subunit PurS</fullName>
        <shortName evidence="6">FGAM synthase</shortName>
        <ecNumber evidence="6">6.3.5.3</ecNumber>
    </recommendedName>
    <alternativeName>
        <fullName evidence="6">Formylglycinamide ribonucleotide amidotransferase subunit III</fullName>
        <shortName evidence="6">FGAR amidotransferase III</shortName>
        <shortName evidence="6">FGAR-AT III</shortName>
    </alternativeName>
    <alternativeName>
        <fullName evidence="6">Phosphoribosylformylglycinamidine synthase subunit III</fullName>
    </alternativeName>
</protein>
<dbReference type="PANTHER" id="PTHR34696:SF1">
    <property type="entry name" value="PHOSPHORIBOSYLFORMYLGLYCINAMIDINE SYNTHASE SUBUNIT PURS"/>
    <property type="match status" value="1"/>
</dbReference>
<dbReference type="PANTHER" id="PTHR34696">
    <property type="entry name" value="PHOSPHORIBOSYLFORMYLGLYCINAMIDINE SYNTHASE SUBUNIT PURS"/>
    <property type="match status" value="1"/>
</dbReference>
<dbReference type="Gene3D" id="3.30.1280.10">
    <property type="entry name" value="Phosphoribosylformylglycinamidine synthase subunit PurS"/>
    <property type="match status" value="1"/>
</dbReference>
<keyword evidence="1 6" id="KW-0963">Cytoplasm</keyword>
<dbReference type="InterPro" id="IPR003850">
    <property type="entry name" value="PurS"/>
</dbReference>
<dbReference type="SUPFAM" id="SSF82697">
    <property type="entry name" value="PurS-like"/>
    <property type="match status" value="1"/>
</dbReference>